<dbReference type="RefSeq" id="WP_344769837.1">
    <property type="nucleotide sequence ID" value="NZ_BAABAK010000020.1"/>
</dbReference>
<reference evidence="5" key="1">
    <citation type="journal article" date="2019" name="Int. J. Syst. Evol. Microbiol.">
        <title>The Global Catalogue of Microorganisms (GCM) 10K type strain sequencing project: providing services to taxonomists for standard genome sequencing and annotation.</title>
        <authorList>
            <consortium name="The Broad Institute Genomics Platform"/>
            <consortium name="The Broad Institute Genome Sequencing Center for Infectious Disease"/>
            <person name="Wu L."/>
            <person name="Ma J."/>
        </authorList>
    </citation>
    <scope>NUCLEOTIDE SEQUENCE [LARGE SCALE GENOMIC DNA]</scope>
    <source>
        <strain evidence="5">JCM 17338</strain>
    </source>
</reference>
<comment type="caution">
    <text evidence="4">The sequence shown here is derived from an EMBL/GenBank/DDBJ whole genome shotgun (WGS) entry which is preliminary data.</text>
</comment>
<keyword evidence="1" id="KW-0808">Transferase</keyword>
<accession>A0ABP7QLI1</accession>
<dbReference type="Proteomes" id="UP001501081">
    <property type="component" value="Unassembled WGS sequence"/>
</dbReference>
<evidence type="ECO:0000313" key="4">
    <source>
        <dbReference type="EMBL" id="GAA3983785.1"/>
    </source>
</evidence>
<dbReference type="Pfam" id="PF00534">
    <property type="entry name" value="Glycos_transf_1"/>
    <property type="match status" value="1"/>
</dbReference>
<dbReference type="EMBL" id="BAABAK010000020">
    <property type="protein sequence ID" value="GAA3983785.1"/>
    <property type="molecule type" value="Genomic_DNA"/>
</dbReference>
<dbReference type="InterPro" id="IPR028098">
    <property type="entry name" value="Glyco_trans_4-like_N"/>
</dbReference>
<protein>
    <submittedName>
        <fullName evidence="4">Glycosyltransferase family 1 protein</fullName>
    </submittedName>
</protein>
<gene>
    <name evidence="4" type="ORF">GCM10022246_39520</name>
</gene>
<dbReference type="SUPFAM" id="SSF53756">
    <property type="entry name" value="UDP-Glycosyltransferase/glycogen phosphorylase"/>
    <property type="match status" value="1"/>
</dbReference>
<name>A0ABP7QLI1_9SPHI</name>
<dbReference type="Pfam" id="PF13439">
    <property type="entry name" value="Glyco_transf_4"/>
    <property type="match status" value="1"/>
</dbReference>
<organism evidence="4 5">
    <name type="scientific">Pedobacter ginsengiterrae</name>
    <dbReference type="NCBI Taxonomy" id="871696"/>
    <lineage>
        <taxon>Bacteria</taxon>
        <taxon>Pseudomonadati</taxon>
        <taxon>Bacteroidota</taxon>
        <taxon>Sphingobacteriia</taxon>
        <taxon>Sphingobacteriales</taxon>
        <taxon>Sphingobacteriaceae</taxon>
        <taxon>Pedobacter</taxon>
    </lineage>
</organism>
<evidence type="ECO:0000313" key="5">
    <source>
        <dbReference type="Proteomes" id="UP001501081"/>
    </source>
</evidence>
<dbReference type="PANTHER" id="PTHR46401">
    <property type="entry name" value="GLYCOSYLTRANSFERASE WBBK-RELATED"/>
    <property type="match status" value="1"/>
</dbReference>
<keyword evidence="5" id="KW-1185">Reference proteome</keyword>
<dbReference type="CDD" id="cd03809">
    <property type="entry name" value="GT4_MtfB-like"/>
    <property type="match status" value="1"/>
</dbReference>
<proteinExistence type="predicted"/>
<dbReference type="Gene3D" id="3.40.50.2000">
    <property type="entry name" value="Glycogen Phosphorylase B"/>
    <property type="match status" value="2"/>
</dbReference>
<evidence type="ECO:0000256" key="1">
    <source>
        <dbReference type="ARBA" id="ARBA00022679"/>
    </source>
</evidence>
<feature type="domain" description="Glycosyltransferase subfamily 4-like N-terminal" evidence="3">
    <location>
        <begin position="59"/>
        <end position="176"/>
    </location>
</feature>
<sequence>MIKVLFDHQTFSLQRYGGISRYFANVYHTIQKQDDIQAKISALYTNNYYLKDFNGLLSNNPVGKLIFKERVRGYLWNRAYSKRVIDKNDFDIFHPTYYHTYFLERLKKPFVLTVHDMIHEIMPEYFPNDDKSSFEKRQCIEKASHIIAISENTKRDLQNIFQIPDEKITVIHHGFTPSQESDETGAETDISKGNYLLFVGDRSFYKNFYRFAIAAAAFLQKRKNFKLICAGGGPFQHAEIEHLLKLKIMDRVTQITATERELDLLYQNTSAFIFPSIYEGFGLPILEAFKQKAPIIMSDIACFREIAGDASLYFNPFDPEDILAKIEHLVDDKALKDDLIKKGSQQILNFTMEKCANKTIDVYRNLL</sequence>
<dbReference type="PANTHER" id="PTHR46401:SF2">
    <property type="entry name" value="GLYCOSYLTRANSFERASE WBBK-RELATED"/>
    <property type="match status" value="1"/>
</dbReference>
<evidence type="ECO:0000259" key="2">
    <source>
        <dbReference type="Pfam" id="PF00534"/>
    </source>
</evidence>
<evidence type="ECO:0000259" key="3">
    <source>
        <dbReference type="Pfam" id="PF13439"/>
    </source>
</evidence>
<dbReference type="InterPro" id="IPR001296">
    <property type="entry name" value="Glyco_trans_1"/>
</dbReference>
<feature type="domain" description="Glycosyl transferase family 1" evidence="2">
    <location>
        <begin position="191"/>
        <end position="345"/>
    </location>
</feature>